<dbReference type="Proteomes" id="UP001323405">
    <property type="component" value="Unassembled WGS sequence"/>
</dbReference>
<evidence type="ECO:0000313" key="3">
    <source>
        <dbReference type="Proteomes" id="UP001323405"/>
    </source>
</evidence>
<reference evidence="2 3" key="1">
    <citation type="journal article" date="2023" name="bioRxiv">
        <title>High-quality genome assemblies of four members of thePodospora anserinaspecies complex.</title>
        <authorList>
            <person name="Ament-Velasquez S.L."/>
            <person name="Vogan A.A."/>
            <person name="Wallerman O."/>
            <person name="Hartmann F."/>
            <person name="Gautier V."/>
            <person name="Silar P."/>
            <person name="Giraud T."/>
            <person name="Johannesson H."/>
        </authorList>
    </citation>
    <scope>NUCLEOTIDE SEQUENCE [LARGE SCALE GENOMIC DNA]</scope>
    <source>
        <strain evidence="2 3">CBS 415.72m</strain>
    </source>
</reference>
<gene>
    <name evidence="2" type="ORF">QC762_0098580</name>
</gene>
<protein>
    <submittedName>
        <fullName evidence="2">Uncharacterized protein</fullName>
    </submittedName>
</protein>
<dbReference type="GeneID" id="87903948"/>
<name>A0ABR0G8G5_9PEZI</name>
<accession>A0ABR0G8G5</accession>
<keyword evidence="3" id="KW-1185">Reference proteome</keyword>
<feature type="compositionally biased region" description="Low complexity" evidence="1">
    <location>
        <begin position="69"/>
        <end position="79"/>
    </location>
</feature>
<proteinExistence type="predicted"/>
<dbReference type="RefSeq" id="XP_062740983.1">
    <property type="nucleotide sequence ID" value="XM_062884160.1"/>
</dbReference>
<dbReference type="EMBL" id="JAFFHA010000008">
    <property type="protein sequence ID" value="KAK4652008.1"/>
    <property type="molecule type" value="Genomic_DNA"/>
</dbReference>
<evidence type="ECO:0000256" key="1">
    <source>
        <dbReference type="SAM" id="MobiDB-lite"/>
    </source>
</evidence>
<sequence length="222" mass="24053">MPSFISSSRSSKKNPQPPPANSLVPKSHSRGPHPPTSSRRSHSPHPPSATITSSGTTLVKHKPSKQSRSAGSAGAASQQPSPPVPTKSHVNEQVTQIHEEHQTGTSKWVAGELDRTPHWVQGELDRTNDWVSQLREEQQKEASLWLEQELEKAPKVAMESAKNTYLGWLSGEEGIVTAALAWIPVAFVTGETVRVGLEVGKVVYDLVQGTSGNGQRRRLQGA</sequence>
<comment type="caution">
    <text evidence="2">The sequence shown here is derived from an EMBL/GenBank/DDBJ whole genome shotgun (WGS) entry which is preliminary data.</text>
</comment>
<organism evidence="2 3">
    <name type="scientific">Podospora pseudocomata</name>
    <dbReference type="NCBI Taxonomy" id="2093779"/>
    <lineage>
        <taxon>Eukaryota</taxon>
        <taxon>Fungi</taxon>
        <taxon>Dikarya</taxon>
        <taxon>Ascomycota</taxon>
        <taxon>Pezizomycotina</taxon>
        <taxon>Sordariomycetes</taxon>
        <taxon>Sordariomycetidae</taxon>
        <taxon>Sordariales</taxon>
        <taxon>Podosporaceae</taxon>
        <taxon>Podospora</taxon>
    </lineage>
</organism>
<feature type="region of interest" description="Disordered" evidence="1">
    <location>
        <begin position="1"/>
        <end position="106"/>
    </location>
</feature>
<evidence type="ECO:0000313" key="2">
    <source>
        <dbReference type="EMBL" id="KAK4652008.1"/>
    </source>
</evidence>